<evidence type="ECO:0000313" key="3">
    <source>
        <dbReference type="EMBL" id="GIX83234.1"/>
    </source>
</evidence>
<evidence type="ECO:0000313" key="4">
    <source>
        <dbReference type="Proteomes" id="UP001054945"/>
    </source>
</evidence>
<dbReference type="SMART" id="SM00256">
    <property type="entry name" value="FBOX"/>
    <property type="match status" value="1"/>
</dbReference>
<dbReference type="PROSITE" id="PS50181">
    <property type="entry name" value="FBOX"/>
    <property type="match status" value="1"/>
</dbReference>
<name>A0AAV4NIE2_CAEEX</name>
<dbReference type="GO" id="GO:0019005">
    <property type="term" value="C:SCF ubiquitin ligase complex"/>
    <property type="evidence" value="ECO:0007669"/>
    <property type="project" value="TreeGrafter"/>
</dbReference>
<dbReference type="Gene3D" id="3.80.10.10">
    <property type="entry name" value="Ribonuclease Inhibitor"/>
    <property type="match status" value="3"/>
</dbReference>
<dbReference type="SMART" id="SM00367">
    <property type="entry name" value="LRR_CC"/>
    <property type="match status" value="5"/>
</dbReference>
<dbReference type="GO" id="GO:0031146">
    <property type="term" value="P:SCF-dependent proteasomal ubiquitin-dependent protein catabolic process"/>
    <property type="evidence" value="ECO:0007669"/>
    <property type="project" value="TreeGrafter"/>
</dbReference>
<dbReference type="Proteomes" id="UP001054945">
    <property type="component" value="Unassembled WGS sequence"/>
</dbReference>
<dbReference type="PANTHER" id="PTHR13318">
    <property type="entry name" value="PARTNER OF PAIRED, ISOFORM B-RELATED"/>
    <property type="match status" value="1"/>
</dbReference>
<sequence>METNISHLPNEILIQILKNLDGRTKLIASQVCKRWLNALNYRDLLHDITFVVQDEESVKSLFNLTRQFIRLRFHSIMIHDNVLQFLKENRNQFFGLSFIDCYMDKTRFERNLEDRIPTCNNLQYLISKKCDAYALFTSLPKLNFLHLHHSCSFTDWDFHELHKTMPHLKTLKLQVNVACDPRAYRRFYNKGRTLENRPSDMILSFPAVRNFIAKRSTTLKYLCVNNTNLTPEGMIEISKLPGLKLEEAVFNCYFLPELLDEFCRNQPHLRIVNLTHLLRITDESLVSVCHTLKNLHHLEIMHKNGFNHSVKEIFKLDRLRVLRLDYCQGISPTCFKEAISQTRITNLEDLDLGYTYLNDETLRALLAQNKDLINLNISGTEVSDETLNLIFKTHTKLKYLGLSFCECISNWALTGEIKRKRRRIELLNDNCGAWGDTMDVEIDVVNDNVSATVPLSNLKDLQTLDLSFNFQLSPDALLKAIHFPYLKKLYIMRHKECMFSPSYDQTLRGQNPSLKELIYTNSLKEIKT</sequence>
<keyword evidence="1" id="KW-0833">Ubl conjugation pathway</keyword>
<dbReference type="SUPFAM" id="SSF52047">
    <property type="entry name" value="RNI-like"/>
    <property type="match status" value="1"/>
</dbReference>
<dbReference type="Pfam" id="PF12937">
    <property type="entry name" value="F-box-like"/>
    <property type="match status" value="1"/>
</dbReference>
<dbReference type="InterPro" id="IPR036047">
    <property type="entry name" value="F-box-like_dom_sf"/>
</dbReference>
<reference evidence="3 4" key="1">
    <citation type="submission" date="2021-06" db="EMBL/GenBank/DDBJ databases">
        <title>Caerostris extrusa draft genome.</title>
        <authorList>
            <person name="Kono N."/>
            <person name="Arakawa K."/>
        </authorList>
    </citation>
    <scope>NUCLEOTIDE SEQUENCE [LARGE SCALE GENOMIC DNA]</scope>
</reference>
<proteinExistence type="predicted"/>
<dbReference type="PANTHER" id="PTHR13318:SF95">
    <property type="entry name" value="F-BOX PROTEIN YLR352W"/>
    <property type="match status" value="1"/>
</dbReference>
<accession>A0AAV4NIE2</accession>
<dbReference type="InterPro" id="IPR032675">
    <property type="entry name" value="LRR_dom_sf"/>
</dbReference>
<comment type="caution">
    <text evidence="3">The sequence shown here is derived from an EMBL/GenBank/DDBJ whole genome shotgun (WGS) entry which is preliminary data.</text>
</comment>
<dbReference type="AlphaFoldDB" id="A0AAV4NIE2"/>
<dbReference type="EMBL" id="BPLR01003306">
    <property type="protein sequence ID" value="GIX83234.1"/>
    <property type="molecule type" value="Genomic_DNA"/>
</dbReference>
<keyword evidence="4" id="KW-1185">Reference proteome</keyword>
<dbReference type="InterPro" id="IPR006553">
    <property type="entry name" value="Leu-rich_rpt_Cys-con_subtyp"/>
</dbReference>
<organism evidence="3 4">
    <name type="scientific">Caerostris extrusa</name>
    <name type="common">Bark spider</name>
    <name type="synonym">Caerostris bankana</name>
    <dbReference type="NCBI Taxonomy" id="172846"/>
    <lineage>
        <taxon>Eukaryota</taxon>
        <taxon>Metazoa</taxon>
        <taxon>Ecdysozoa</taxon>
        <taxon>Arthropoda</taxon>
        <taxon>Chelicerata</taxon>
        <taxon>Arachnida</taxon>
        <taxon>Araneae</taxon>
        <taxon>Araneomorphae</taxon>
        <taxon>Entelegynae</taxon>
        <taxon>Araneoidea</taxon>
        <taxon>Araneidae</taxon>
        <taxon>Caerostris</taxon>
    </lineage>
</organism>
<gene>
    <name evidence="3" type="primary">AVEN_88523_1</name>
    <name evidence="3" type="ORF">CEXT_439531</name>
</gene>
<dbReference type="SUPFAM" id="SSF81383">
    <property type="entry name" value="F-box domain"/>
    <property type="match status" value="1"/>
</dbReference>
<dbReference type="InterPro" id="IPR001810">
    <property type="entry name" value="F-box_dom"/>
</dbReference>
<evidence type="ECO:0000256" key="1">
    <source>
        <dbReference type="ARBA" id="ARBA00022786"/>
    </source>
</evidence>
<protein>
    <submittedName>
        <fullName evidence="3">F-box domain-containing protein</fullName>
    </submittedName>
</protein>
<feature type="domain" description="F-box" evidence="2">
    <location>
        <begin position="2"/>
        <end position="48"/>
    </location>
</feature>
<evidence type="ECO:0000259" key="2">
    <source>
        <dbReference type="PROSITE" id="PS50181"/>
    </source>
</evidence>